<evidence type="ECO:0000313" key="3">
    <source>
        <dbReference type="Proteomes" id="UP001203761"/>
    </source>
</evidence>
<dbReference type="Proteomes" id="UP001203761">
    <property type="component" value="Unassembled WGS sequence"/>
</dbReference>
<proteinExistence type="predicted"/>
<comment type="caution">
    <text evidence="2">The sequence shown here is derived from an EMBL/GenBank/DDBJ whole genome shotgun (WGS) entry which is preliminary data.</text>
</comment>
<protein>
    <submittedName>
        <fullName evidence="2">Uncharacterized protein</fullName>
    </submittedName>
</protein>
<feature type="compositionally biased region" description="Basic and acidic residues" evidence="1">
    <location>
        <begin position="73"/>
        <end position="83"/>
    </location>
</feature>
<feature type="region of interest" description="Disordered" evidence="1">
    <location>
        <begin position="147"/>
        <end position="242"/>
    </location>
</feature>
<reference evidence="2" key="1">
    <citation type="submission" date="2022-02" db="EMBL/GenBank/DDBJ databases">
        <authorList>
            <person name="Lee M."/>
            <person name="Kim S.-J."/>
            <person name="Jung M.-Y."/>
        </authorList>
    </citation>
    <scope>NUCLEOTIDE SEQUENCE</scope>
    <source>
        <strain evidence="2">JHP9</strain>
    </source>
</reference>
<name>A0ABT0R0R6_9MICO</name>
<feature type="region of interest" description="Disordered" evidence="1">
    <location>
        <begin position="1"/>
        <end position="119"/>
    </location>
</feature>
<keyword evidence="3" id="KW-1185">Reference proteome</keyword>
<dbReference type="RefSeq" id="WP_249737129.1">
    <property type="nucleotide sequence ID" value="NZ_JAKNCJ010000002.1"/>
</dbReference>
<gene>
    <name evidence="2" type="ORF">Bequi_06460</name>
</gene>
<organism evidence="2 3">
    <name type="scientific">Brachybacterium equifaecis</name>
    <dbReference type="NCBI Taxonomy" id="2910770"/>
    <lineage>
        <taxon>Bacteria</taxon>
        <taxon>Bacillati</taxon>
        <taxon>Actinomycetota</taxon>
        <taxon>Actinomycetes</taxon>
        <taxon>Micrococcales</taxon>
        <taxon>Dermabacteraceae</taxon>
        <taxon>Brachybacterium</taxon>
    </lineage>
</organism>
<sequence length="242" mass="24334">MTQPGDYAGKIAPHDPTLPDSQRADLDGDGFIAPNPLGGDDDVRDRDGDGLLDGDRERTTDGALPPSEEDEDGRGRTSPRPEENPDIISLDEQNVAVGTGATGAGAAGAAGTVHQGEQGSCNCPGDCGCDHGAGVCACEEGPAACTCDHGSASDRSLDHGQTHRRDVETEGATPLAAATPVSSADDGVYAPNGGYGTEAAPVDRTDDLDAQTTGTLDAGRVNEGPGLTGGTGFGPAHSDDVR</sequence>
<evidence type="ECO:0000256" key="1">
    <source>
        <dbReference type="SAM" id="MobiDB-lite"/>
    </source>
</evidence>
<dbReference type="EMBL" id="JAKNCJ010000002">
    <property type="protein sequence ID" value="MCL6423033.1"/>
    <property type="molecule type" value="Genomic_DNA"/>
</dbReference>
<accession>A0ABT0R0R6</accession>
<evidence type="ECO:0000313" key="2">
    <source>
        <dbReference type="EMBL" id="MCL6423033.1"/>
    </source>
</evidence>
<feature type="compositionally biased region" description="Basic and acidic residues" evidence="1">
    <location>
        <begin position="151"/>
        <end position="168"/>
    </location>
</feature>
<feature type="compositionally biased region" description="Basic and acidic residues" evidence="1">
    <location>
        <begin position="41"/>
        <end position="60"/>
    </location>
</feature>